<name>A0A833YCC4_JUGRE</name>
<dbReference type="Gramene" id="Jr01_07970_p2">
    <property type="protein sequence ID" value="cds.Jr01_07970_p2"/>
    <property type="gene ID" value="Jr01_07970"/>
</dbReference>
<reference evidence="1" key="1">
    <citation type="submission" date="2015-10" db="EMBL/GenBank/DDBJ databases">
        <authorList>
            <person name="Martinez-Garcia P.J."/>
            <person name="Crepeau M.W."/>
            <person name="Puiu D."/>
            <person name="Gonzalez-Ibeas D."/>
            <person name="Whalen J."/>
            <person name="Stevens K."/>
            <person name="Paul R."/>
            <person name="Butterfield T."/>
            <person name="Britton M."/>
            <person name="Reagan R."/>
            <person name="Chakraborty S."/>
            <person name="Walawage S.L."/>
            <person name="Vasquez-Gross H.A."/>
            <person name="Cardeno C."/>
            <person name="Famula R."/>
            <person name="Pratt K."/>
            <person name="Kuruganti S."/>
            <person name="Aradhya M.K."/>
            <person name="Leslie C.A."/>
            <person name="Dandekar A.M."/>
            <person name="Salzberg S.L."/>
            <person name="Wegrzyn J.L."/>
            <person name="Langley C.H."/>
            <person name="Neale D.B."/>
        </authorList>
    </citation>
    <scope>NUCLEOTIDE SEQUENCE</scope>
    <source>
        <tissue evidence="1">Leaves</tissue>
    </source>
</reference>
<evidence type="ECO:0000313" key="1">
    <source>
        <dbReference type="EMBL" id="KAF5479959.1"/>
    </source>
</evidence>
<comment type="caution">
    <text evidence="1">The sequence shown here is derived from an EMBL/GenBank/DDBJ whole genome shotgun (WGS) entry which is preliminary data.</text>
</comment>
<evidence type="ECO:0000313" key="2">
    <source>
        <dbReference type="Proteomes" id="UP000619265"/>
    </source>
</evidence>
<organism evidence="1 2">
    <name type="scientific">Juglans regia</name>
    <name type="common">English walnut</name>
    <dbReference type="NCBI Taxonomy" id="51240"/>
    <lineage>
        <taxon>Eukaryota</taxon>
        <taxon>Viridiplantae</taxon>
        <taxon>Streptophyta</taxon>
        <taxon>Embryophyta</taxon>
        <taxon>Tracheophyta</taxon>
        <taxon>Spermatophyta</taxon>
        <taxon>Magnoliopsida</taxon>
        <taxon>eudicotyledons</taxon>
        <taxon>Gunneridae</taxon>
        <taxon>Pentapetalae</taxon>
        <taxon>rosids</taxon>
        <taxon>fabids</taxon>
        <taxon>Fagales</taxon>
        <taxon>Juglandaceae</taxon>
        <taxon>Juglans</taxon>
    </lineage>
</organism>
<proteinExistence type="predicted"/>
<dbReference type="Proteomes" id="UP000619265">
    <property type="component" value="Unassembled WGS sequence"/>
</dbReference>
<gene>
    <name evidence="1" type="ORF">F2P56_000740</name>
</gene>
<dbReference type="EMBL" id="LIHL02000001">
    <property type="protein sequence ID" value="KAF5479959.1"/>
    <property type="molecule type" value="Genomic_DNA"/>
</dbReference>
<dbReference type="AlphaFoldDB" id="A0A833YCC4"/>
<sequence length="145" mass="16200">LLTLSLSISLSLPPQSRLNLNPNISQPYPSRSRSIAGRLLVFLLFADSQGEGVNEVSFMSEQAAFYLGSIGLLGEYCPSSRKKNRFISLRTGCMHLEPFSEYLEFHGCNCLQPFLTTEDQSSLAQKISEDNFSAPYFPNFSICFL</sequence>
<reference evidence="1" key="2">
    <citation type="submission" date="2020-03" db="EMBL/GenBank/DDBJ databases">
        <title>Walnut 2.0.</title>
        <authorList>
            <person name="Marrano A."/>
            <person name="Britton M."/>
            <person name="Zimin A.V."/>
            <person name="Zaini P.A."/>
            <person name="Workman R."/>
            <person name="Puiu D."/>
            <person name="Bianco L."/>
            <person name="Allen B.J."/>
            <person name="Troggio M."/>
            <person name="Leslie C.A."/>
            <person name="Timp W."/>
            <person name="Dendekar A."/>
            <person name="Salzberg S.L."/>
            <person name="Neale D.B."/>
        </authorList>
    </citation>
    <scope>NUCLEOTIDE SEQUENCE</scope>
    <source>
        <tissue evidence="1">Leaves</tissue>
    </source>
</reference>
<feature type="non-terminal residue" evidence="1">
    <location>
        <position position="1"/>
    </location>
</feature>
<protein>
    <submittedName>
        <fullName evidence="1">Uncharacterized protein</fullName>
    </submittedName>
</protein>
<accession>A0A833YCC4</accession>